<evidence type="ECO:0000313" key="9">
    <source>
        <dbReference type="EMBL" id="MCT8973393.1"/>
    </source>
</evidence>
<keyword evidence="3 6" id="KW-0479">Metal-binding</keyword>
<dbReference type="InterPro" id="IPR010045">
    <property type="entry name" value="DeoB"/>
</dbReference>
<evidence type="ECO:0000259" key="8">
    <source>
        <dbReference type="Pfam" id="PF01676"/>
    </source>
</evidence>
<keyword evidence="4 6" id="KW-0464">Manganese</keyword>
<comment type="catalytic activity">
    <reaction evidence="6">
        <text>alpha-D-ribose 1-phosphate = D-ribose 5-phosphate</text>
        <dbReference type="Rhea" id="RHEA:18793"/>
        <dbReference type="ChEBI" id="CHEBI:57720"/>
        <dbReference type="ChEBI" id="CHEBI:78346"/>
        <dbReference type="EC" id="5.4.2.7"/>
    </reaction>
</comment>
<accession>A0AAW5R404</accession>
<comment type="catalytic activity">
    <reaction evidence="6">
        <text>2-deoxy-alpha-D-ribose 1-phosphate = 2-deoxy-D-ribose 5-phosphate</text>
        <dbReference type="Rhea" id="RHEA:27658"/>
        <dbReference type="ChEBI" id="CHEBI:57259"/>
        <dbReference type="ChEBI" id="CHEBI:62877"/>
        <dbReference type="EC" id="5.4.2.7"/>
    </reaction>
</comment>
<comment type="caution">
    <text evidence="9">The sequence shown here is derived from an EMBL/GenBank/DDBJ whole genome shotgun (WGS) entry which is preliminary data.</text>
</comment>
<dbReference type="GO" id="GO:0006018">
    <property type="term" value="P:2-deoxyribose 1-phosphate catabolic process"/>
    <property type="evidence" value="ECO:0007669"/>
    <property type="project" value="UniProtKB-UniRule"/>
</dbReference>
<feature type="binding site" evidence="6">
    <location>
        <position position="347"/>
    </location>
    <ligand>
        <name>Mn(2+)</name>
        <dbReference type="ChEBI" id="CHEBI:29035"/>
        <label>1</label>
    </ligand>
</feature>
<dbReference type="Pfam" id="PF01676">
    <property type="entry name" value="Metalloenzyme"/>
    <property type="match status" value="1"/>
</dbReference>
<dbReference type="EC" id="5.4.2.7" evidence="6 7"/>
<dbReference type="GO" id="GO:0005829">
    <property type="term" value="C:cytosol"/>
    <property type="evidence" value="ECO:0007669"/>
    <property type="project" value="TreeGrafter"/>
</dbReference>
<sequence length="406" mass="43111">MKRALILVMDSVGIGGADDAAAFGDEGADTLGHIAVACAAGRADVPGGRSGALRVPNMNALGLGRAAEAATGRHPDGLARVERPSAVWTYACEVSKGKDTQSGHWEIAGLPVPFAWHYFPTTEPAFPKSLTDAMITQADLPGLLGNKHASGTEIIAELGAEHMRTGKPICYTSADSVLQIAAHEETFGLDRLYDLCAITRRLCDPLRVGRVIARPFLGDSAATFVRTPHRRDYALPPPAPTLLDAVEASGHDVYAVGKISDIFVGRGATQVLKAPDNASQFERTLEAARAAKDGDLVFTNFIDFDQLYGHRRDVAGYAACLEQFDARLPELMALLRPGDLVVLTADHGNDPTFAGTDHTRERIPVLAFGPGIDGRPAQPLTSFADIGQTVAAHLGLPPLQHGTTFL</sequence>
<evidence type="ECO:0000256" key="1">
    <source>
        <dbReference type="ARBA" id="ARBA00010373"/>
    </source>
</evidence>
<name>A0AAW5R404_9HYPH</name>
<dbReference type="CDD" id="cd16009">
    <property type="entry name" value="PPM"/>
    <property type="match status" value="1"/>
</dbReference>
<dbReference type="Gene3D" id="3.30.70.1250">
    <property type="entry name" value="Phosphopentomutase"/>
    <property type="match status" value="1"/>
</dbReference>
<comment type="subcellular location">
    <subcellularLocation>
        <location evidence="6">Cytoplasm</location>
    </subcellularLocation>
</comment>
<dbReference type="Proteomes" id="UP001320898">
    <property type="component" value="Unassembled WGS sequence"/>
</dbReference>
<organism evidence="9 10">
    <name type="scientific">Microbaculum marinisediminis</name>
    <dbReference type="NCBI Taxonomy" id="2931392"/>
    <lineage>
        <taxon>Bacteria</taxon>
        <taxon>Pseudomonadati</taxon>
        <taxon>Pseudomonadota</taxon>
        <taxon>Alphaproteobacteria</taxon>
        <taxon>Hyphomicrobiales</taxon>
        <taxon>Tepidamorphaceae</taxon>
        <taxon>Microbaculum</taxon>
    </lineage>
</organism>
<dbReference type="GO" id="GO:0009117">
    <property type="term" value="P:nucleotide metabolic process"/>
    <property type="evidence" value="ECO:0007669"/>
    <property type="project" value="UniProtKB-UniRule"/>
</dbReference>
<dbReference type="PIRSF" id="PIRSF001491">
    <property type="entry name" value="Ppentomutase"/>
    <property type="match status" value="1"/>
</dbReference>
<feature type="binding site" evidence="6">
    <location>
        <position position="358"/>
    </location>
    <ligand>
        <name>Mn(2+)</name>
        <dbReference type="ChEBI" id="CHEBI:29035"/>
        <label>2</label>
    </ligand>
</feature>
<dbReference type="GO" id="GO:0043094">
    <property type="term" value="P:metabolic compound salvage"/>
    <property type="evidence" value="ECO:0007669"/>
    <property type="project" value="UniProtKB-UniRule"/>
</dbReference>
<feature type="binding site" evidence="6">
    <location>
        <position position="346"/>
    </location>
    <ligand>
        <name>Mn(2+)</name>
        <dbReference type="ChEBI" id="CHEBI:29035"/>
        <label>1</label>
    </ligand>
</feature>
<dbReference type="InterPro" id="IPR017850">
    <property type="entry name" value="Alkaline_phosphatase_core_sf"/>
</dbReference>
<protein>
    <recommendedName>
        <fullName evidence="6 7">Phosphopentomutase</fullName>
        <ecNumber evidence="6 7">5.4.2.7</ecNumber>
    </recommendedName>
    <alternativeName>
        <fullName evidence="6">Phosphodeoxyribomutase</fullName>
    </alternativeName>
</protein>
<evidence type="ECO:0000256" key="5">
    <source>
        <dbReference type="ARBA" id="ARBA00023235"/>
    </source>
</evidence>
<dbReference type="InterPro" id="IPR024052">
    <property type="entry name" value="Phosphopentomutase_DeoB_cap_sf"/>
</dbReference>
<dbReference type="EMBL" id="JALIDZ010000007">
    <property type="protein sequence ID" value="MCT8973393.1"/>
    <property type="molecule type" value="Genomic_DNA"/>
</dbReference>
<feature type="domain" description="Metalloenzyme" evidence="8">
    <location>
        <begin position="2"/>
        <end position="397"/>
    </location>
</feature>
<evidence type="ECO:0000256" key="7">
    <source>
        <dbReference type="NCBIfam" id="TIGR01696"/>
    </source>
</evidence>
<reference evidence="9 10" key="1">
    <citation type="submission" date="2022-04" db="EMBL/GenBank/DDBJ databases">
        <authorList>
            <person name="Ye Y.-Q."/>
            <person name="Du Z.-J."/>
        </authorList>
    </citation>
    <scope>NUCLEOTIDE SEQUENCE [LARGE SCALE GENOMIC DNA]</scope>
    <source>
        <strain evidence="9 10">A6E488</strain>
    </source>
</reference>
<evidence type="ECO:0000256" key="6">
    <source>
        <dbReference type="HAMAP-Rule" id="MF_00740"/>
    </source>
</evidence>
<evidence type="ECO:0000256" key="4">
    <source>
        <dbReference type="ARBA" id="ARBA00023211"/>
    </source>
</evidence>
<gene>
    <name evidence="6" type="primary">deoB</name>
    <name evidence="9" type="ORF">MUB46_16145</name>
</gene>
<dbReference type="NCBIfam" id="NF003766">
    <property type="entry name" value="PRK05362.1"/>
    <property type="match status" value="1"/>
</dbReference>
<comment type="cofactor">
    <cofactor evidence="6">
        <name>Mn(2+)</name>
        <dbReference type="ChEBI" id="CHEBI:29035"/>
    </cofactor>
    <text evidence="6">Binds 2 manganese ions.</text>
</comment>
<feature type="binding site" evidence="6">
    <location>
        <position position="310"/>
    </location>
    <ligand>
        <name>Mn(2+)</name>
        <dbReference type="ChEBI" id="CHEBI:29035"/>
        <label>2</label>
    </ligand>
</feature>
<dbReference type="GO" id="GO:0008973">
    <property type="term" value="F:phosphopentomutase activity"/>
    <property type="evidence" value="ECO:0007669"/>
    <property type="project" value="UniProtKB-UniRule"/>
</dbReference>
<dbReference type="InterPro" id="IPR006124">
    <property type="entry name" value="Metalloenzyme"/>
</dbReference>
<keyword evidence="2 6" id="KW-0963">Cytoplasm</keyword>
<feature type="binding site" evidence="6">
    <location>
        <position position="305"/>
    </location>
    <ligand>
        <name>Mn(2+)</name>
        <dbReference type="ChEBI" id="CHEBI:29035"/>
        <label>2</label>
    </ligand>
</feature>
<comment type="function">
    <text evidence="6">Isomerase that catalyzes the conversion of deoxy-ribose 1-phosphate (dRib-1-P) and ribose 1-phosphate (Rib-1-P) to deoxy-ribose 5-phosphate (dRib-5-P) and ribose 5-phosphate (Rib-5-P), respectively.</text>
</comment>
<dbReference type="Gene3D" id="3.40.720.10">
    <property type="entry name" value="Alkaline Phosphatase, subunit A"/>
    <property type="match status" value="1"/>
</dbReference>
<dbReference type="GO" id="GO:0000287">
    <property type="term" value="F:magnesium ion binding"/>
    <property type="evidence" value="ECO:0007669"/>
    <property type="project" value="UniProtKB-UniRule"/>
</dbReference>
<dbReference type="AlphaFoldDB" id="A0AAW5R404"/>
<dbReference type="SUPFAM" id="SSF143856">
    <property type="entry name" value="DeoB insert domain-like"/>
    <property type="match status" value="1"/>
</dbReference>
<evidence type="ECO:0000313" key="10">
    <source>
        <dbReference type="Proteomes" id="UP001320898"/>
    </source>
</evidence>
<evidence type="ECO:0000256" key="3">
    <source>
        <dbReference type="ARBA" id="ARBA00022723"/>
    </source>
</evidence>
<feature type="binding site" evidence="6">
    <location>
        <position position="10"/>
    </location>
    <ligand>
        <name>Mn(2+)</name>
        <dbReference type="ChEBI" id="CHEBI:29035"/>
        <label>1</label>
    </ligand>
</feature>
<dbReference type="HAMAP" id="MF_00740">
    <property type="entry name" value="Phosphopentomut"/>
    <property type="match status" value="1"/>
</dbReference>
<dbReference type="PANTHER" id="PTHR21110">
    <property type="entry name" value="PHOSPHOPENTOMUTASE"/>
    <property type="match status" value="1"/>
</dbReference>
<dbReference type="RefSeq" id="WP_261616964.1">
    <property type="nucleotide sequence ID" value="NZ_JALIDZ010000007.1"/>
</dbReference>
<evidence type="ECO:0000256" key="2">
    <source>
        <dbReference type="ARBA" id="ARBA00022490"/>
    </source>
</evidence>
<keyword evidence="10" id="KW-1185">Reference proteome</keyword>
<dbReference type="NCBIfam" id="TIGR01696">
    <property type="entry name" value="deoB"/>
    <property type="match status" value="1"/>
</dbReference>
<comment type="pathway">
    <text evidence="6">Carbohydrate degradation; 2-deoxy-D-ribose 1-phosphate degradation; D-glyceraldehyde 3-phosphate and acetaldehyde from 2-deoxy-alpha-D-ribose 1-phosphate: step 1/2.</text>
</comment>
<proteinExistence type="inferred from homology"/>
<dbReference type="PANTHER" id="PTHR21110:SF0">
    <property type="entry name" value="PHOSPHOPENTOMUTASE"/>
    <property type="match status" value="1"/>
</dbReference>
<comment type="similarity">
    <text evidence="1 6">Belongs to the phosphopentomutase family.</text>
</comment>
<dbReference type="SUPFAM" id="SSF53649">
    <property type="entry name" value="Alkaline phosphatase-like"/>
    <property type="match status" value="1"/>
</dbReference>
<keyword evidence="5 6" id="KW-0413">Isomerase</keyword>
<dbReference type="GO" id="GO:0030145">
    <property type="term" value="F:manganese ion binding"/>
    <property type="evidence" value="ECO:0007669"/>
    <property type="project" value="UniProtKB-UniRule"/>
</dbReference>
<dbReference type="FunFam" id="3.30.70.1250:FF:000001">
    <property type="entry name" value="Phosphopentomutase"/>
    <property type="match status" value="1"/>
</dbReference>